<keyword evidence="2" id="KW-1185">Reference proteome</keyword>
<gene>
    <name evidence="1" type="ORF">OSB04_021768</name>
</gene>
<dbReference type="Pfam" id="PF05904">
    <property type="entry name" value="DUF863"/>
    <property type="match status" value="1"/>
</dbReference>
<evidence type="ECO:0000313" key="2">
    <source>
        <dbReference type="Proteomes" id="UP001172457"/>
    </source>
</evidence>
<accession>A0AA38SUT3</accession>
<comment type="caution">
    <text evidence="1">The sequence shown here is derived from an EMBL/GenBank/DDBJ whole genome shotgun (WGS) entry which is preliminary data.</text>
</comment>
<protein>
    <submittedName>
        <fullName evidence="1">Uncharacterized protein</fullName>
    </submittedName>
</protein>
<dbReference type="PANTHER" id="PTHR33167">
    <property type="entry name" value="TRANSCRIPTION FACTOR, PUTATIVE (DUF863)-RELATED"/>
    <property type="match status" value="1"/>
</dbReference>
<organism evidence="1 2">
    <name type="scientific">Centaurea solstitialis</name>
    <name type="common">yellow star-thistle</name>
    <dbReference type="NCBI Taxonomy" id="347529"/>
    <lineage>
        <taxon>Eukaryota</taxon>
        <taxon>Viridiplantae</taxon>
        <taxon>Streptophyta</taxon>
        <taxon>Embryophyta</taxon>
        <taxon>Tracheophyta</taxon>
        <taxon>Spermatophyta</taxon>
        <taxon>Magnoliopsida</taxon>
        <taxon>eudicotyledons</taxon>
        <taxon>Gunneridae</taxon>
        <taxon>Pentapetalae</taxon>
        <taxon>asterids</taxon>
        <taxon>campanulids</taxon>
        <taxon>Asterales</taxon>
        <taxon>Asteraceae</taxon>
        <taxon>Carduoideae</taxon>
        <taxon>Cardueae</taxon>
        <taxon>Centaureinae</taxon>
        <taxon>Centaurea</taxon>
    </lineage>
</organism>
<dbReference type="AlphaFoldDB" id="A0AA38SUT3"/>
<reference evidence="1" key="1">
    <citation type="submission" date="2023-03" db="EMBL/GenBank/DDBJ databases">
        <title>Chromosome-scale reference genome and RAD-based genetic map of yellow starthistle (Centaurea solstitialis) reveal putative structural variation and QTLs associated with invader traits.</title>
        <authorList>
            <person name="Reatini B."/>
            <person name="Cang F.A."/>
            <person name="Jiang Q."/>
            <person name="Mckibben M.T.W."/>
            <person name="Barker M.S."/>
            <person name="Rieseberg L.H."/>
            <person name="Dlugosch K.M."/>
        </authorList>
    </citation>
    <scope>NUCLEOTIDE SEQUENCE</scope>
    <source>
        <strain evidence="1">CAN-66</strain>
        <tissue evidence="1">Leaf</tissue>
    </source>
</reference>
<dbReference type="EMBL" id="JARYMX010000005">
    <property type="protein sequence ID" value="KAJ9549225.1"/>
    <property type="molecule type" value="Genomic_DNA"/>
</dbReference>
<proteinExistence type="predicted"/>
<name>A0AA38SUT3_9ASTR</name>
<sequence length="273" mass="31636">MEMDFSYFVIWKVRFAYIPPPDPTSGCVGYTRLICFVLPMEFYIFFNRLLMDGLIGMGTEVHYKSSYYSMRNVNEDSNSNGWHLFYGDNSLTNGHYYDGFTPRTVTDAYLGHEKDELKQKMLQHEAVFKNQVSELHRLYRRQRDMMEEVKRREFHKYPISIDTSSSSSLMPSQKPYEDAHKWQIPSFPLGNSTSARPSIFGAEISNSPLSCSKGNGSKDFELSECRPSKVRKKLFDLQLPAQEYIEPEEGADNQARKSRATPLKKTAFCLKME</sequence>
<evidence type="ECO:0000313" key="1">
    <source>
        <dbReference type="EMBL" id="KAJ9549225.1"/>
    </source>
</evidence>
<dbReference type="PANTHER" id="PTHR33167:SF67">
    <property type="match status" value="1"/>
</dbReference>
<dbReference type="Proteomes" id="UP001172457">
    <property type="component" value="Chromosome 5"/>
</dbReference>
<dbReference type="InterPro" id="IPR008581">
    <property type="entry name" value="DUF863_pln"/>
</dbReference>